<protein>
    <submittedName>
        <fullName evidence="1">Capsular biosynthesis protein</fullName>
    </submittedName>
</protein>
<dbReference type="KEGG" id="caul:KCG34_04205"/>
<organism evidence="1 2">
    <name type="scientific">Phenylobacterium montanum</name>
    <dbReference type="NCBI Taxonomy" id="2823693"/>
    <lineage>
        <taxon>Bacteria</taxon>
        <taxon>Pseudomonadati</taxon>
        <taxon>Pseudomonadota</taxon>
        <taxon>Alphaproteobacteria</taxon>
        <taxon>Caulobacterales</taxon>
        <taxon>Caulobacteraceae</taxon>
        <taxon>Phenylobacterium</taxon>
    </lineage>
</organism>
<accession>A0A975G247</accession>
<name>A0A975G247_9CAUL</name>
<keyword evidence="2" id="KW-1185">Reference proteome</keyword>
<dbReference type="AlphaFoldDB" id="A0A975G247"/>
<gene>
    <name evidence="1" type="ORF">KCG34_04205</name>
</gene>
<dbReference type="Pfam" id="PF05159">
    <property type="entry name" value="Capsule_synth"/>
    <property type="match status" value="1"/>
</dbReference>
<dbReference type="EMBL" id="CP073078">
    <property type="protein sequence ID" value="QUD89097.1"/>
    <property type="molecule type" value="Genomic_DNA"/>
</dbReference>
<sequence>MTDRRKRFLFLQGLPGGSFWRLAVALRERGCFVIRVNFNGGDQMDWPEPAIGYRGPLSEWPATLNRIVEQHGVTDIVLFGDCRPLHRAALSCAGASSLTVHVFEEGYVRPDWVTLEQGGVNGHSTLPRDPDWYLREAAALAPVVIGSPLGQTFDRRARETFGYHAAAILLWWRYPFYRTHRPWGALTEGRGWLVRLARRSLSKRRTVEALSRIAERRYFLFALQLDSDYQIRVHSSFAGMMPAIDFVMRSFALHAPPDACLVVKEHPLDNGLKDWRGLVRQSARLYGVADRVVFCDLGDIDVLVRGSAGLVTVNSTTGTLGLSAGVPVVAMGRAVYDMPGLTHQTGLDAFWTDPQQPSVELYEAFRRVLADRCMVRGGFYSEEGLSLLIDGAVERILARSKSITSPSSLAVAAE</sequence>
<dbReference type="RefSeq" id="WP_211939147.1">
    <property type="nucleotide sequence ID" value="NZ_CP073078.1"/>
</dbReference>
<reference evidence="1" key="1">
    <citation type="submission" date="2021-04" db="EMBL/GenBank/DDBJ databases">
        <title>The complete genome sequence of Caulobacter sp. S6.</title>
        <authorList>
            <person name="Tang Y."/>
            <person name="Ouyang W."/>
            <person name="Liu Q."/>
            <person name="Huang B."/>
            <person name="Guo Z."/>
            <person name="Lei P."/>
        </authorList>
    </citation>
    <scope>NUCLEOTIDE SEQUENCE</scope>
    <source>
        <strain evidence="1">S6</strain>
    </source>
</reference>
<dbReference type="CDD" id="cd16441">
    <property type="entry name" value="beta_Kdo_transferase_KpsS"/>
    <property type="match status" value="1"/>
</dbReference>
<dbReference type="GO" id="GO:0015774">
    <property type="term" value="P:polysaccharide transport"/>
    <property type="evidence" value="ECO:0007669"/>
    <property type="project" value="InterPro"/>
</dbReference>
<evidence type="ECO:0000313" key="2">
    <source>
        <dbReference type="Proteomes" id="UP000676409"/>
    </source>
</evidence>
<proteinExistence type="predicted"/>
<evidence type="ECO:0000313" key="1">
    <source>
        <dbReference type="EMBL" id="QUD89097.1"/>
    </source>
</evidence>
<dbReference type="Proteomes" id="UP000676409">
    <property type="component" value="Chromosome"/>
</dbReference>
<dbReference type="InterPro" id="IPR007833">
    <property type="entry name" value="Capsule_polysaccharide_synth"/>
</dbReference>
<dbReference type="GO" id="GO:0000271">
    <property type="term" value="P:polysaccharide biosynthetic process"/>
    <property type="evidence" value="ECO:0007669"/>
    <property type="project" value="InterPro"/>
</dbReference>